<dbReference type="RefSeq" id="WP_129349265.1">
    <property type="nucleotide sequence ID" value="NZ_CP012670.1"/>
</dbReference>
<evidence type="ECO:0000313" key="8">
    <source>
        <dbReference type="EMBL" id="AUX23816.1"/>
    </source>
</evidence>
<evidence type="ECO:0000313" key="9">
    <source>
        <dbReference type="Proteomes" id="UP000295781"/>
    </source>
</evidence>
<feature type="compositionally biased region" description="Polar residues" evidence="6">
    <location>
        <begin position="457"/>
        <end position="478"/>
    </location>
</feature>
<keyword evidence="2 5" id="KW-0547">Nucleotide-binding</keyword>
<evidence type="ECO:0000256" key="2">
    <source>
        <dbReference type="ARBA" id="ARBA00022741"/>
    </source>
</evidence>
<gene>
    <name evidence="8" type="ORF">SOCEGT47_043460</name>
</gene>
<dbReference type="PANTHER" id="PTHR43289">
    <property type="entry name" value="MITOGEN-ACTIVATED PROTEIN KINASE KINASE KINASE 20-RELATED"/>
    <property type="match status" value="1"/>
</dbReference>
<dbReference type="InterPro" id="IPR017441">
    <property type="entry name" value="Protein_kinase_ATP_BS"/>
</dbReference>
<reference evidence="8 9" key="1">
    <citation type="submission" date="2015-09" db="EMBL/GenBank/DDBJ databases">
        <title>Sorangium comparison.</title>
        <authorList>
            <person name="Zaburannyi N."/>
            <person name="Bunk B."/>
            <person name="Overmann J."/>
            <person name="Mueller R."/>
        </authorList>
    </citation>
    <scope>NUCLEOTIDE SEQUENCE [LARGE SCALE GENOMIC DNA]</scope>
    <source>
        <strain evidence="8 9">So ceGT47</strain>
    </source>
</reference>
<dbReference type="CDD" id="cd14014">
    <property type="entry name" value="STKc_PknB_like"/>
    <property type="match status" value="1"/>
</dbReference>
<dbReference type="EMBL" id="CP012670">
    <property type="protein sequence ID" value="AUX23816.1"/>
    <property type="molecule type" value="Genomic_DNA"/>
</dbReference>
<feature type="compositionally biased region" description="Low complexity" evidence="6">
    <location>
        <begin position="404"/>
        <end position="431"/>
    </location>
</feature>
<dbReference type="InterPro" id="IPR000719">
    <property type="entry name" value="Prot_kinase_dom"/>
</dbReference>
<evidence type="ECO:0000256" key="5">
    <source>
        <dbReference type="PROSITE-ProRule" id="PRU10141"/>
    </source>
</evidence>
<dbReference type="AlphaFoldDB" id="A0A4P2Q461"/>
<dbReference type="Gene3D" id="1.10.510.10">
    <property type="entry name" value="Transferase(Phosphotransferase) domain 1"/>
    <property type="match status" value="1"/>
</dbReference>
<dbReference type="PANTHER" id="PTHR43289:SF6">
    <property type="entry name" value="SERINE_THREONINE-PROTEIN KINASE NEKL-3"/>
    <property type="match status" value="1"/>
</dbReference>
<dbReference type="Proteomes" id="UP000295781">
    <property type="component" value="Chromosome"/>
</dbReference>
<name>A0A4P2Q461_SORCE</name>
<dbReference type="SUPFAM" id="SSF56112">
    <property type="entry name" value="Protein kinase-like (PK-like)"/>
    <property type="match status" value="1"/>
</dbReference>
<feature type="domain" description="Protein kinase" evidence="7">
    <location>
        <begin position="14"/>
        <end position="286"/>
    </location>
</feature>
<evidence type="ECO:0000256" key="6">
    <source>
        <dbReference type="SAM" id="MobiDB-lite"/>
    </source>
</evidence>
<proteinExistence type="predicted"/>
<keyword evidence="4 5" id="KW-0067">ATP-binding</keyword>
<organism evidence="8 9">
    <name type="scientific">Sorangium cellulosum</name>
    <name type="common">Polyangium cellulosum</name>
    <dbReference type="NCBI Taxonomy" id="56"/>
    <lineage>
        <taxon>Bacteria</taxon>
        <taxon>Pseudomonadati</taxon>
        <taxon>Myxococcota</taxon>
        <taxon>Polyangia</taxon>
        <taxon>Polyangiales</taxon>
        <taxon>Polyangiaceae</taxon>
        <taxon>Sorangium</taxon>
    </lineage>
</organism>
<feature type="region of interest" description="Disordered" evidence="6">
    <location>
        <begin position="402"/>
        <end position="525"/>
    </location>
</feature>
<dbReference type="OrthoDB" id="5504421at2"/>
<keyword evidence="3" id="KW-0418">Kinase</keyword>
<evidence type="ECO:0000259" key="7">
    <source>
        <dbReference type="PROSITE" id="PS50011"/>
    </source>
</evidence>
<feature type="binding site" evidence="5">
    <location>
        <position position="46"/>
    </location>
    <ligand>
        <name>ATP</name>
        <dbReference type="ChEBI" id="CHEBI:30616"/>
    </ligand>
</feature>
<dbReference type="GO" id="GO:0004674">
    <property type="term" value="F:protein serine/threonine kinase activity"/>
    <property type="evidence" value="ECO:0007669"/>
    <property type="project" value="TreeGrafter"/>
</dbReference>
<evidence type="ECO:0000256" key="3">
    <source>
        <dbReference type="ARBA" id="ARBA00022777"/>
    </source>
</evidence>
<feature type="compositionally biased region" description="Low complexity" evidence="6">
    <location>
        <begin position="500"/>
        <end position="513"/>
    </location>
</feature>
<dbReference type="Gene3D" id="3.30.200.20">
    <property type="entry name" value="Phosphorylase Kinase, domain 1"/>
    <property type="match status" value="1"/>
</dbReference>
<feature type="region of interest" description="Disordered" evidence="6">
    <location>
        <begin position="350"/>
        <end position="373"/>
    </location>
</feature>
<dbReference type="Pfam" id="PF00069">
    <property type="entry name" value="Pkinase"/>
    <property type="match status" value="1"/>
</dbReference>
<sequence>MSDETIDVTPYGGHHLLLELGRGGTAQVFVAVQSGAQGVDKLVVLKFLRPAHVDNPELQQMFIDEARFSARLNHANIVQTNAIIETTRGPAIVMEYLDGQPLSAIRSRALARLSLEMHIRIIIDVLRGLHYAHELTDLDGELLNVVHRDVSPHNVFVTYDGQVKLIDFGIVKLVGRSVETATGVIKGKVAYMPPEQIEGSGVDRRADLYAVGVMLWEAATGARMWKGATDVAIMHRVLLGDVPRPSAVTPDIPEELERIILKALATNREHRYATALELESDLEAFLATRPPATNRNIGRFLAREFEDIRAETKRIIDQEMKRWAAAAHSSAPLSVRTPPLLAPSLAPAGYTAMSGSSSGPSDARETGASSRMSKARRPLFIGAIVLVSGIVAWRAGTGARGITPAPSAAAHSPAASASLPAPATAPSLEDAAPPPAPEDTTQPAAPEGSAQPPRAASSANAAEPTSKQPEPTSKQPEPTSKAHAPRAAGGRSKPRPKPVSKPTVTAEPVATATGSARAPKPNCEVPYTIDADGIKRFKIECM</sequence>
<keyword evidence="1" id="KW-0808">Transferase</keyword>
<evidence type="ECO:0000256" key="4">
    <source>
        <dbReference type="ARBA" id="ARBA00022840"/>
    </source>
</evidence>
<dbReference type="PROSITE" id="PS50011">
    <property type="entry name" value="PROTEIN_KINASE_DOM"/>
    <property type="match status" value="1"/>
</dbReference>
<dbReference type="GO" id="GO:0005524">
    <property type="term" value="F:ATP binding"/>
    <property type="evidence" value="ECO:0007669"/>
    <property type="project" value="UniProtKB-UniRule"/>
</dbReference>
<dbReference type="PROSITE" id="PS00109">
    <property type="entry name" value="PROTEIN_KINASE_TYR"/>
    <property type="match status" value="1"/>
</dbReference>
<dbReference type="InterPro" id="IPR008266">
    <property type="entry name" value="Tyr_kinase_AS"/>
</dbReference>
<protein>
    <recommendedName>
        <fullName evidence="7">Protein kinase domain-containing protein</fullName>
    </recommendedName>
</protein>
<evidence type="ECO:0000256" key="1">
    <source>
        <dbReference type="ARBA" id="ARBA00022679"/>
    </source>
</evidence>
<dbReference type="PROSITE" id="PS00107">
    <property type="entry name" value="PROTEIN_KINASE_ATP"/>
    <property type="match status" value="1"/>
</dbReference>
<accession>A0A4P2Q461</accession>
<dbReference type="InterPro" id="IPR011009">
    <property type="entry name" value="Kinase-like_dom_sf"/>
</dbReference>